<organism evidence="1">
    <name type="scientific">Siphoviridae sp. ctksc2</name>
    <dbReference type="NCBI Taxonomy" id="2825645"/>
    <lineage>
        <taxon>Viruses</taxon>
        <taxon>Duplodnaviria</taxon>
        <taxon>Heunggongvirae</taxon>
        <taxon>Uroviricota</taxon>
        <taxon>Caudoviricetes</taxon>
    </lineage>
</organism>
<dbReference type="EMBL" id="BK016127">
    <property type="protein sequence ID" value="DAF97209.1"/>
    <property type="molecule type" value="Genomic_DNA"/>
</dbReference>
<accession>A0A8S5URS5</accession>
<evidence type="ECO:0000313" key="1">
    <source>
        <dbReference type="EMBL" id="DAF97209.1"/>
    </source>
</evidence>
<name>A0A8S5URS5_9CAUD</name>
<protein>
    <submittedName>
        <fullName evidence="1">Uncharacterized protein</fullName>
    </submittedName>
</protein>
<reference evidence="1" key="1">
    <citation type="journal article" date="2021" name="Proc. Natl. Acad. Sci. U.S.A.">
        <title>A Catalog of Tens of Thousands of Viruses from Human Metagenomes Reveals Hidden Associations with Chronic Diseases.</title>
        <authorList>
            <person name="Tisza M.J."/>
            <person name="Buck C.B."/>
        </authorList>
    </citation>
    <scope>NUCLEOTIDE SEQUENCE</scope>
    <source>
        <strain evidence="1">Ctksc2</strain>
    </source>
</reference>
<proteinExistence type="predicted"/>
<sequence>MAVYDPDEHRIRCGDHYLQPEVTVEFHAVGNSERPHHVTRVHWGQIAIIRCKKCGHETDTENVTIRTQ</sequence>